<sequence length="68" mass="7443">MNRMIWAGFAIAACCSAASAQEAEPDLSQPDNSTVMAEATWDWQPGDLIFRNDVNDVFRRAKLTPLAG</sequence>
<keyword evidence="2" id="KW-0614">Plasmid</keyword>
<dbReference type="KEGG" id="plia:E4191_22865"/>
<reference evidence="3" key="1">
    <citation type="submission" date="2019-05" db="EMBL/GenBank/DDBJ databases">
        <title>Tamlana fucoidanivorans sp. nov., isolated from the surface of algae collected from Fujian province in China.</title>
        <authorList>
            <person name="Li J."/>
        </authorList>
    </citation>
    <scope>NUCLEOTIDE SEQUENCE [LARGE SCALE GENOMIC DNA]</scope>
    <source>
        <strain evidence="3">2251</strain>
        <plasmid evidence="3">unnamed1</plasmid>
    </source>
</reference>
<protein>
    <submittedName>
        <fullName evidence="2">Uncharacterized protein</fullName>
    </submittedName>
</protein>
<feature type="chain" id="PRO_5021193774" evidence="1">
    <location>
        <begin position="21"/>
        <end position="68"/>
    </location>
</feature>
<organism evidence="2 3">
    <name type="scientific">Paracoccus liaowanqingii</name>
    <dbReference type="NCBI Taxonomy" id="2560053"/>
    <lineage>
        <taxon>Bacteria</taxon>
        <taxon>Pseudomonadati</taxon>
        <taxon>Pseudomonadota</taxon>
        <taxon>Alphaproteobacteria</taxon>
        <taxon>Rhodobacterales</taxon>
        <taxon>Paracoccaceae</taxon>
        <taxon>Paracoccus</taxon>
    </lineage>
</organism>
<dbReference type="RefSeq" id="WP_139616576.1">
    <property type="nucleotide sequence ID" value="NZ_CP040765.1"/>
</dbReference>
<dbReference type="AlphaFoldDB" id="A0A4Y5SVS5"/>
<proteinExistence type="predicted"/>
<geneLocation type="plasmid" evidence="2 3">
    <name>unnamed1</name>
</geneLocation>
<gene>
    <name evidence="2" type="ORF">E4191_22865</name>
</gene>
<evidence type="ECO:0000313" key="3">
    <source>
        <dbReference type="Proteomes" id="UP000296374"/>
    </source>
</evidence>
<dbReference type="EMBL" id="CP040765">
    <property type="protein sequence ID" value="QDA36896.1"/>
    <property type="molecule type" value="Genomic_DNA"/>
</dbReference>
<evidence type="ECO:0000313" key="2">
    <source>
        <dbReference type="EMBL" id="QDA36896.1"/>
    </source>
</evidence>
<feature type="signal peptide" evidence="1">
    <location>
        <begin position="1"/>
        <end position="20"/>
    </location>
</feature>
<name>A0A4Y5SVS5_9RHOB</name>
<accession>A0A4Y5SVS5</accession>
<keyword evidence="1" id="KW-0732">Signal</keyword>
<dbReference type="Proteomes" id="UP000296374">
    <property type="component" value="Plasmid unnamed1"/>
</dbReference>
<evidence type="ECO:0000256" key="1">
    <source>
        <dbReference type="SAM" id="SignalP"/>
    </source>
</evidence>